<proteinExistence type="predicted"/>
<reference evidence="1 2" key="1">
    <citation type="journal article" date="2019" name="Int. J. Syst. Evol. Microbiol.">
        <title>The Global Catalogue of Microorganisms (GCM) 10K type strain sequencing project: providing services to taxonomists for standard genome sequencing and annotation.</title>
        <authorList>
            <consortium name="The Broad Institute Genomics Platform"/>
            <consortium name="The Broad Institute Genome Sequencing Center for Infectious Disease"/>
            <person name="Wu L."/>
            <person name="Ma J."/>
        </authorList>
    </citation>
    <scope>NUCLEOTIDE SEQUENCE [LARGE SCALE GENOMIC DNA]</scope>
    <source>
        <strain evidence="1 2">CGMCC 1.12125</strain>
    </source>
</reference>
<evidence type="ECO:0000313" key="2">
    <source>
        <dbReference type="Proteomes" id="UP001597119"/>
    </source>
</evidence>
<sequence>MTTLPFSPLDEAIYHIEGALDPLNIQVEVGTTQTIDVDRLRDAAVTACNAHPLARVRRRPSRSTDVEYVWQVPDDVGDVPVGVVDDGDLTTARSDFYSRSFDLTREPPVRLLVARGAGRRGGDRLLVCVGHVPIDGVGAVRIARSICQAYRGETPDADPVDIETSRVALTDVRSSTLTGRMDVLRSAAKRLGDIVDSPTAIAEDGVPSGDGWGFTERALSTDLTDRLVSNRPDNVSVNDVLLAALHRTIADWNDDHGKPAHKITVMMPINVRPRDGFYDVVGMYALMKQIETRSRDRRDPQTTVETIVDQTTAVREDGELTALYEALETILPRLPVGLKNQLPHLVRAVSNRLMVTAALSNLGRLPESLSLSGESGDSLWFSPPCKKALPVGIGVATTDGTVRFVFRYTLEQFDADAAERFADCYLAHIEEVTSALQPAATGFTAERVHVAER</sequence>
<dbReference type="RefSeq" id="WP_247381340.1">
    <property type="nucleotide sequence ID" value="NZ_JALLGV010000009.1"/>
</dbReference>
<evidence type="ECO:0008006" key="3">
    <source>
        <dbReference type="Google" id="ProtNLM"/>
    </source>
</evidence>
<dbReference type="Proteomes" id="UP001597119">
    <property type="component" value="Unassembled WGS sequence"/>
</dbReference>
<evidence type="ECO:0000313" key="1">
    <source>
        <dbReference type="EMBL" id="MFD1589282.1"/>
    </source>
</evidence>
<name>A0ABD6CH42_9EURY</name>
<dbReference type="AlphaFoldDB" id="A0ABD6CH42"/>
<dbReference type="Gene3D" id="3.30.559.30">
    <property type="entry name" value="Nonribosomal peptide synthetase, condensation domain"/>
    <property type="match status" value="1"/>
</dbReference>
<dbReference type="Gene3D" id="3.30.559.10">
    <property type="entry name" value="Chloramphenicol acetyltransferase-like domain"/>
    <property type="match status" value="1"/>
</dbReference>
<gene>
    <name evidence="1" type="ORF">ACFR9U_20080</name>
</gene>
<keyword evidence="2" id="KW-1185">Reference proteome</keyword>
<dbReference type="EMBL" id="JBHUDJ010000015">
    <property type="protein sequence ID" value="MFD1589282.1"/>
    <property type="molecule type" value="Genomic_DNA"/>
</dbReference>
<comment type="caution">
    <text evidence="1">The sequence shown here is derived from an EMBL/GenBank/DDBJ whole genome shotgun (WGS) entry which is preliminary data.</text>
</comment>
<organism evidence="1 2">
    <name type="scientific">Halorientalis brevis</name>
    <dbReference type="NCBI Taxonomy" id="1126241"/>
    <lineage>
        <taxon>Archaea</taxon>
        <taxon>Methanobacteriati</taxon>
        <taxon>Methanobacteriota</taxon>
        <taxon>Stenosarchaea group</taxon>
        <taxon>Halobacteria</taxon>
        <taxon>Halobacteriales</taxon>
        <taxon>Haloarculaceae</taxon>
        <taxon>Halorientalis</taxon>
    </lineage>
</organism>
<dbReference type="InterPro" id="IPR023213">
    <property type="entry name" value="CAT-like_dom_sf"/>
</dbReference>
<accession>A0ABD6CH42</accession>
<protein>
    <recommendedName>
        <fullName evidence="3">Condensation domain-containing protein</fullName>
    </recommendedName>
</protein>
<dbReference type="SUPFAM" id="SSF52777">
    <property type="entry name" value="CoA-dependent acyltransferases"/>
    <property type="match status" value="2"/>
</dbReference>